<accession>A0A370QPV7</accession>
<dbReference type="AlphaFoldDB" id="A0A370QPV7"/>
<comment type="caution">
    <text evidence="3">The sequence shown here is derived from an EMBL/GenBank/DDBJ whole genome shotgun (WGS) entry which is preliminary data.</text>
</comment>
<dbReference type="Proteomes" id="UP000254848">
    <property type="component" value="Unassembled WGS sequence"/>
</dbReference>
<evidence type="ECO:0000313" key="3">
    <source>
        <dbReference type="EMBL" id="RDK90799.1"/>
    </source>
</evidence>
<dbReference type="NCBIfam" id="TIGR02532">
    <property type="entry name" value="IV_pilin_GFxxxE"/>
    <property type="match status" value="1"/>
</dbReference>
<evidence type="ECO:0000256" key="1">
    <source>
        <dbReference type="ARBA" id="ARBA00004167"/>
    </source>
</evidence>
<dbReference type="GO" id="GO:0016020">
    <property type="term" value="C:membrane"/>
    <property type="evidence" value="ECO:0007669"/>
    <property type="project" value="UniProtKB-SubCell"/>
</dbReference>
<dbReference type="InterPro" id="IPR045584">
    <property type="entry name" value="Pilin-like"/>
</dbReference>
<dbReference type="OrthoDB" id="6241267at2"/>
<sequence>MAAGLHHRGFTLTETLLVILLLAMMAVRGLSGWRDYRQALRLEQSGRQLLDFLARQQQRANLENRSLKLWAKDGKAGCLGVQDEAEPRCEPGLSRFLPPYDGTALSHQFSNDAGFFGVRNTAQAGHVQLSNGAGSVRVVWSGQGRLRLCAQARRLLSIAVC</sequence>
<dbReference type="SUPFAM" id="SSF54523">
    <property type="entry name" value="Pili subunits"/>
    <property type="match status" value="1"/>
</dbReference>
<evidence type="ECO:0000256" key="2">
    <source>
        <dbReference type="SAM" id="Phobius"/>
    </source>
</evidence>
<dbReference type="InterPro" id="IPR012902">
    <property type="entry name" value="N_methyl_site"/>
</dbReference>
<gene>
    <name evidence="3" type="ORF">C8D90_10579</name>
</gene>
<keyword evidence="2" id="KW-0812">Transmembrane</keyword>
<dbReference type="RefSeq" id="WP_115458628.1">
    <property type="nucleotide sequence ID" value="NZ_QRAP01000005.1"/>
</dbReference>
<name>A0A370QPV7_9GAMM</name>
<organism evidence="3 4">
    <name type="scientific">Enterobacillus tribolii</name>
    <dbReference type="NCBI Taxonomy" id="1487935"/>
    <lineage>
        <taxon>Bacteria</taxon>
        <taxon>Pseudomonadati</taxon>
        <taxon>Pseudomonadota</taxon>
        <taxon>Gammaproteobacteria</taxon>
        <taxon>Enterobacterales</taxon>
        <taxon>Hafniaceae</taxon>
        <taxon>Enterobacillus</taxon>
    </lineage>
</organism>
<reference evidence="3 4" key="1">
    <citation type="submission" date="2018-07" db="EMBL/GenBank/DDBJ databases">
        <title>Genomic Encyclopedia of Type Strains, Phase IV (KMG-IV): sequencing the most valuable type-strain genomes for metagenomic binning, comparative biology and taxonomic classification.</title>
        <authorList>
            <person name="Goeker M."/>
        </authorList>
    </citation>
    <scope>NUCLEOTIDE SEQUENCE [LARGE SCALE GENOMIC DNA]</scope>
    <source>
        <strain evidence="3 4">DSM 103736</strain>
    </source>
</reference>
<proteinExistence type="predicted"/>
<protein>
    <submittedName>
        <fullName evidence="3">Prepilin peptidase dependent protein A</fullName>
    </submittedName>
</protein>
<evidence type="ECO:0000313" key="4">
    <source>
        <dbReference type="Proteomes" id="UP000254848"/>
    </source>
</evidence>
<keyword evidence="2" id="KW-0472">Membrane</keyword>
<feature type="transmembrane region" description="Helical" evidence="2">
    <location>
        <begin position="12"/>
        <end position="31"/>
    </location>
</feature>
<dbReference type="EMBL" id="QRAP01000005">
    <property type="protein sequence ID" value="RDK90799.1"/>
    <property type="molecule type" value="Genomic_DNA"/>
</dbReference>
<keyword evidence="2" id="KW-1133">Transmembrane helix</keyword>
<comment type="subcellular location">
    <subcellularLocation>
        <location evidence="1">Membrane</location>
        <topology evidence="1">Single-pass membrane protein</topology>
    </subcellularLocation>
</comment>
<keyword evidence="4" id="KW-1185">Reference proteome</keyword>